<evidence type="ECO:0000256" key="1">
    <source>
        <dbReference type="ARBA" id="ARBA00023125"/>
    </source>
</evidence>
<evidence type="ECO:0000313" key="3">
    <source>
        <dbReference type="EMBL" id="QTD36362.1"/>
    </source>
</evidence>
<dbReference type="SUPFAM" id="SSF47413">
    <property type="entry name" value="lambda repressor-like DNA-binding domains"/>
    <property type="match status" value="1"/>
</dbReference>
<proteinExistence type="predicted"/>
<dbReference type="PANTHER" id="PTHR46797:SF1">
    <property type="entry name" value="METHYLPHOSPHONATE SYNTHASE"/>
    <property type="match status" value="1"/>
</dbReference>
<sequence length="112" mass="12749">MKTDKRITSFDDHLDEQYGKVGTESRKEFQEEFETFKIGVLIQEARKKQHLTQQQLAEKVGTTKNYISRIENNASDIRLSTLMRIIREGLGGSLKLSLDVLDCAESTTGNKV</sequence>
<dbReference type="SMART" id="SM00530">
    <property type="entry name" value="HTH_XRE"/>
    <property type="match status" value="1"/>
</dbReference>
<evidence type="ECO:0000313" key="4">
    <source>
        <dbReference type="Proteomes" id="UP000663935"/>
    </source>
</evidence>
<dbReference type="RefSeq" id="WP_207970551.1">
    <property type="nucleotide sequence ID" value="NZ_CP071795.1"/>
</dbReference>
<dbReference type="InterPro" id="IPR010982">
    <property type="entry name" value="Lambda_DNA-bd_dom_sf"/>
</dbReference>
<feature type="domain" description="HTH cro/C1-type" evidence="2">
    <location>
        <begin position="42"/>
        <end position="85"/>
    </location>
</feature>
<dbReference type="PROSITE" id="PS50943">
    <property type="entry name" value="HTH_CROC1"/>
    <property type="match status" value="1"/>
</dbReference>
<name>A0ABX7SQ65_9FLAO</name>
<dbReference type="InterPro" id="IPR050807">
    <property type="entry name" value="TransReg_Diox_bact_type"/>
</dbReference>
<evidence type="ECO:0000259" key="2">
    <source>
        <dbReference type="PROSITE" id="PS50943"/>
    </source>
</evidence>
<reference evidence="3 4" key="1">
    <citation type="submission" date="2021-03" db="EMBL/GenBank/DDBJ databases">
        <title>Complete genome of Polaribacter_sp.G4M1.</title>
        <authorList>
            <person name="Jeong S.W."/>
            <person name="Bae J.W."/>
        </authorList>
    </citation>
    <scope>NUCLEOTIDE SEQUENCE [LARGE SCALE GENOMIC DNA]</scope>
    <source>
        <strain evidence="3 4">G4M1</strain>
    </source>
</reference>
<dbReference type="InterPro" id="IPR001387">
    <property type="entry name" value="Cro/C1-type_HTH"/>
</dbReference>
<keyword evidence="4" id="KW-1185">Reference proteome</keyword>
<protein>
    <submittedName>
        <fullName evidence="3">Helix-turn-helix transcriptional regulator</fullName>
    </submittedName>
</protein>
<accession>A0ABX7SQ65</accession>
<dbReference type="Pfam" id="PF01381">
    <property type="entry name" value="HTH_3"/>
    <property type="match status" value="1"/>
</dbReference>
<gene>
    <name evidence="3" type="ORF">JL193_09320</name>
</gene>
<dbReference type="PANTHER" id="PTHR46797">
    <property type="entry name" value="HTH-TYPE TRANSCRIPTIONAL REGULATOR"/>
    <property type="match status" value="1"/>
</dbReference>
<dbReference type="EMBL" id="CP071795">
    <property type="protein sequence ID" value="QTD36362.1"/>
    <property type="molecule type" value="Genomic_DNA"/>
</dbReference>
<dbReference type="CDD" id="cd00093">
    <property type="entry name" value="HTH_XRE"/>
    <property type="match status" value="1"/>
</dbReference>
<organism evidence="3 4">
    <name type="scientific">Polaribacter batillariae</name>
    <dbReference type="NCBI Taxonomy" id="2808900"/>
    <lineage>
        <taxon>Bacteria</taxon>
        <taxon>Pseudomonadati</taxon>
        <taxon>Bacteroidota</taxon>
        <taxon>Flavobacteriia</taxon>
        <taxon>Flavobacteriales</taxon>
        <taxon>Flavobacteriaceae</taxon>
    </lineage>
</organism>
<dbReference type="Proteomes" id="UP000663935">
    <property type="component" value="Chromosome"/>
</dbReference>
<keyword evidence="1" id="KW-0238">DNA-binding</keyword>
<dbReference type="Gene3D" id="1.10.260.40">
    <property type="entry name" value="lambda repressor-like DNA-binding domains"/>
    <property type="match status" value="1"/>
</dbReference>